<dbReference type="InterPro" id="IPR001763">
    <property type="entry name" value="Rhodanese-like_dom"/>
</dbReference>
<proteinExistence type="predicted"/>
<feature type="domain" description="Rhodanese" evidence="2">
    <location>
        <begin position="3"/>
        <end position="50"/>
    </location>
</feature>
<dbReference type="SMART" id="SM00226">
    <property type="entry name" value="LMWPc"/>
    <property type="match status" value="1"/>
</dbReference>
<dbReference type="GO" id="GO:0008794">
    <property type="term" value="F:arsenate reductase (glutaredoxin) activity"/>
    <property type="evidence" value="ECO:0007669"/>
    <property type="project" value="UniProtKB-EC"/>
</dbReference>
<reference evidence="3 4" key="1">
    <citation type="submission" date="2018-08" db="EMBL/GenBank/DDBJ databases">
        <title>Complete genome of the Arcobacter suis type strain LMG 26152.</title>
        <authorList>
            <person name="Miller W.G."/>
            <person name="Yee E."/>
            <person name="Bono J.L."/>
        </authorList>
    </citation>
    <scope>NUCLEOTIDE SEQUENCE [LARGE SCALE GENOMIC DNA]</scope>
    <source>
        <strain evidence="3 4">CECT 7833</strain>
    </source>
</reference>
<dbReference type="CDD" id="cd16345">
    <property type="entry name" value="LMWP_ArsC"/>
    <property type="match status" value="1"/>
</dbReference>
<dbReference type="EMBL" id="CP032100">
    <property type="protein sequence ID" value="AXX88763.1"/>
    <property type="molecule type" value="Genomic_DNA"/>
</dbReference>
<keyword evidence="3" id="KW-0560">Oxidoreductase</keyword>
<gene>
    <name evidence="3" type="primary">arsC1</name>
    <name evidence="3" type="ORF">ASUIS_0255</name>
</gene>
<dbReference type="Gene3D" id="3.40.50.2300">
    <property type="match status" value="1"/>
</dbReference>
<evidence type="ECO:0000313" key="4">
    <source>
        <dbReference type="Proteomes" id="UP000263040"/>
    </source>
</evidence>
<dbReference type="GO" id="GO:0046685">
    <property type="term" value="P:response to arsenic-containing substance"/>
    <property type="evidence" value="ECO:0007669"/>
    <property type="project" value="UniProtKB-KW"/>
</dbReference>
<keyword evidence="1" id="KW-0059">Arsenical resistance</keyword>
<dbReference type="KEGG" id="asui:ASUIS_0255"/>
<evidence type="ECO:0000259" key="2">
    <source>
        <dbReference type="PROSITE" id="PS50206"/>
    </source>
</evidence>
<dbReference type="InterPro" id="IPR023485">
    <property type="entry name" value="Ptyr_pPase"/>
</dbReference>
<accession>A0AAD0SNK0</accession>
<evidence type="ECO:0000313" key="3">
    <source>
        <dbReference type="EMBL" id="AXX88763.1"/>
    </source>
</evidence>
<dbReference type="PANTHER" id="PTHR43428">
    <property type="entry name" value="ARSENATE REDUCTASE"/>
    <property type="match status" value="1"/>
</dbReference>
<dbReference type="SUPFAM" id="SSF52788">
    <property type="entry name" value="Phosphotyrosine protein phosphatases I"/>
    <property type="match status" value="1"/>
</dbReference>
<dbReference type="AlphaFoldDB" id="A0AAD0SNK0"/>
<dbReference type="Pfam" id="PF01451">
    <property type="entry name" value="LMWPc"/>
    <property type="match status" value="1"/>
</dbReference>
<sequence>MKTKVLFICSHNTTRSQMAQALLSKYGGDDFEVLSAGINAGELNPMAVEVISEDENMDISSYTTNNILDYFKEGKHFHYVITVCDEAKKEPCPIFPSLDGVLHWNISSPACNGTYEEKKAKVIQSKDKLKVNILKFIELVKNQHIKAGFPESWHVNHNQRIKNE</sequence>
<keyword evidence="4" id="KW-1185">Reference proteome</keyword>
<name>A0AAD0SNK0_9BACT</name>
<protein>
    <submittedName>
        <fullName evidence="3">Arsenate reductase, LMWPc family</fullName>
        <ecNumber evidence="3">1.20.4.1</ecNumber>
    </submittedName>
</protein>
<evidence type="ECO:0000256" key="1">
    <source>
        <dbReference type="ARBA" id="ARBA00022849"/>
    </source>
</evidence>
<dbReference type="EC" id="1.20.4.1" evidence="3"/>
<dbReference type="Proteomes" id="UP000263040">
    <property type="component" value="Chromosome"/>
</dbReference>
<dbReference type="PROSITE" id="PS50206">
    <property type="entry name" value="RHODANESE_3"/>
    <property type="match status" value="1"/>
</dbReference>
<dbReference type="InterPro" id="IPR036196">
    <property type="entry name" value="Ptyr_pPase_sf"/>
</dbReference>
<organism evidence="3 4">
    <name type="scientific">Arcobacter suis CECT 7833</name>
    <dbReference type="NCBI Taxonomy" id="663365"/>
    <lineage>
        <taxon>Bacteria</taxon>
        <taxon>Pseudomonadati</taxon>
        <taxon>Campylobacterota</taxon>
        <taxon>Epsilonproteobacteria</taxon>
        <taxon>Campylobacterales</taxon>
        <taxon>Arcobacteraceae</taxon>
        <taxon>Arcobacter</taxon>
    </lineage>
</organism>
<dbReference type="RefSeq" id="WP_118885339.1">
    <property type="nucleotide sequence ID" value="NZ_CP032100.1"/>
</dbReference>
<dbReference type="PANTHER" id="PTHR43428:SF1">
    <property type="entry name" value="ARSENATE REDUCTASE"/>
    <property type="match status" value="1"/>
</dbReference>